<feature type="compositionally biased region" description="Basic and acidic residues" evidence="1">
    <location>
        <begin position="471"/>
        <end position="484"/>
    </location>
</feature>
<evidence type="ECO:0000313" key="2">
    <source>
        <dbReference type="EMBL" id="TPX43571.1"/>
    </source>
</evidence>
<feature type="compositionally biased region" description="Polar residues" evidence="1">
    <location>
        <begin position="431"/>
        <end position="441"/>
    </location>
</feature>
<sequence length="553" mass="61070">MTHSPTSTNTRPSTISQQVANGASTAGCSPKPLRSEFSKAKSFHDMLHSVIKSSNQATLKHKHDEDLIEQEIIRRAALRRTAMGENKDVMLSALAYHTPGPSDYEIHLPLSGPKFSILARHREIAKNSTPPPTAYDAQSSLSATWTHGPSITFSGKFNGFPPLVEDRSSSPAPTFYQNGESTIGLDKPKFTISGRHVLPADQTPGPKYAVDVKDTAPMFSFRIKPADKPEELPSPTDYNTSNFASVKFSNEPAYSIRPKTTMNIPMPEGASCYYYPKLEWVKNGGVTLKGYYREVKTLQTPSPAQYKLPNSSNEAPQFSLTARQYPPESKDIVPAPTEYSPNLDASTAKPRAATLKGRHGASAFNCISALNTPSPSEYLPKDRQIVCNGAPKVTMKSRHPCKIDDIPGPSHYSPFAGRPKTTANALKDTKGVNTHNRGTENSNEEPQHQQLPHLTEERVMDVEELQQETLPGDKKSKPKADDLRPVTAPVPQHTRGYTFGVRSTMSQKNDTPSPNSYYPEPVWKRKAVTFKGRTTPYMANFTTNRFDTLRVVV</sequence>
<evidence type="ECO:0000313" key="3">
    <source>
        <dbReference type="Proteomes" id="UP000320475"/>
    </source>
</evidence>
<protein>
    <submittedName>
        <fullName evidence="2">Uncharacterized protein</fullName>
    </submittedName>
</protein>
<dbReference type="InterPro" id="IPR051291">
    <property type="entry name" value="CIMAP"/>
</dbReference>
<feature type="region of interest" description="Disordered" evidence="1">
    <location>
        <begin position="1"/>
        <end position="33"/>
    </location>
</feature>
<dbReference type="Proteomes" id="UP000320475">
    <property type="component" value="Unassembled WGS sequence"/>
</dbReference>
<comment type="caution">
    <text evidence="2">The sequence shown here is derived from an EMBL/GenBank/DDBJ whole genome shotgun (WGS) entry which is preliminary data.</text>
</comment>
<feature type="compositionally biased region" description="Polar residues" evidence="1">
    <location>
        <begin position="1"/>
        <end position="27"/>
    </location>
</feature>
<feature type="region of interest" description="Disordered" evidence="1">
    <location>
        <begin position="422"/>
        <end position="452"/>
    </location>
</feature>
<dbReference type="PANTHER" id="PTHR21580">
    <property type="entry name" value="SHIPPO-1-RELATED"/>
    <property type="match status" value="1"/>
</dbReference>
<dbReference type="GO" id="GO:0005856">
    <property type="term" value="C:cytoskeleton"/>
    <property type="evidence" value="ECO:0007669"/>
    <property type="project" value="TreeGrafter"/>
</dbReference>
<organism evidence="2 3">
    <name type="scientific">Synchytrium endobioticum</name>
    <dbReference type="NCBI Taxonomy" id="286115"/>
    <lineage>
        <taxon>Eukaryota</taxon>
        <taxon>Fungi</taxon>
        <taxon>Fungi incertae sedis</taxon>
        <taxon>Chytridiomycota</taxon>
        <taxon>Chytridiomycota incertae sedis</taxon>
        <taxon>Chytridiomycetes</taxon>
        <taxon>Synchytriales</taxon>
        <taxon>Synchytriaceae</taxon>
        <taxon>Synchytrium</taxon>
    </lineage>
</organism>
<feature type="region of interest" description="Disordered" evidence="1">
    <location>
        <begin position="466"/>
        <end position="496"/>
    </location>
</feature>
<name>A0A507CX07_9FUNG</name>
<dbReference type="AlphaFoldDB" id="A0A507CX07"/>
<dbReference type="PANTHER" id="PTHR21580:SF28">
    <property type="entry name" value="BOREALIN N-TERMINAL DOMAIN-CONTAINING PROTEIN-RELATED"/>
    <property type="match status" value="1"/>
</dbReference>
<dbReference type="VEuPathDB" id="FungiDB:SeMB42_g01125"/>
<accession>A0A507CX07</accession>
<gene>
    <name evidence="2" type="ORF">SeLEV6574_g04989</name>
</gene>
<dbReference type="EMBL" id="QEAM01000218">
    <property type="protein sequence ID" value="TPX43571.1"/>
    <property type="molecule type" value="Genomic_DNA"/>
</dbReference>
<dbReference type="OrthoDB" id="429991at2759"/>
<proteinExistence type="predicted"/>
<evidence type="ECO:0000256" key="1">
    <source>
        <dbReference type="SAM" id="MobiDB-lite"/>
    </source>
</evidence>
<reference evidence="2 3" key="1">
    <citation type="journal article" date="2019" name="Sci. Rep.">
        <title>Comparative genomics of chytrid fungi reveal insights into the obligate biotrophic and pathogenic lifestyle of Synchytrium endobioticum.</title>
        <authorList>
            <person name="van de Vossenberg B.T.L.H."/>
            <person name="Warris S."/>
            <person name="Nguyen H.D.T."/>
            <person name="van Gent-Pelzer M.P.E."/>
            <person name="Joly D.L."/>
            <person name="van de Geest H.C."/>
            <person name="Bonants P.J.M."/>
            <person name="Smith D.S."/>
            <person name="Levesque C.A."/>
            <person name="van der Lee T.A.J."/>
        </authorList>
    </citation>
    <scope>NUCLEOTIDE SEQUENCE [LARGE SCALE GENOMIC DNA]</scope>
    <source>
        <strain evidence="2 3">LEV6574</strain>
    </source>
</reference>